<dbReference type="GO" id="GO:0022857">
    <property type="term" value="F:transmembrane transporter activity"/>
    <property type="evidence" value="ECO:0007669"/>
    <property type="project" value="InterPro"/>
</dbReference>
<proteinExistence type="inferred from homology"/>
<evidence type="ECO:0000313" key="7">
    <source>
        <dbReference type="EMBL" id="CAD7228986.1"/>
    </source>
</evidence>
<evidence type="ECO:0000256" key="2">
    <source>
        <dbReference type="ARBA" id="ARBA00007863"/>
    </source>
</evidence>
<keyword evidence="6" id="KW-0472">Membrane</keyword>
<sequence>MAGEWNAYRLSIAVVMVVTGSINTLAAKWADRIKSKNSVGEVVVFDHPFLQVSRESLLGWVFPPSILYSSLIPLITCSSPFQACVMFLGEMCCLSAFLGFRWYQRRTRAPELDDLMSQEDSRRTFSPLVFLPPAMCDMTATSLMYLGLTMTYASSFQMLRGAVIIFTALLSVAFLGRVLQWKHWIGILCVFIGLCIVGLSDMLYGKSETHSTKEVITGDLLIIMAQVIAAVQMVYEEKYVYKYGVSPLLAVGLEGTFGFLVLATLLIPFYYIPVGPPIHSGPRGTLEDAPDGLIQIYNSPLLMTALTGTLVSIAFFNFAGISVTKEISATTRMVLDSIRTLIIWLFALAIGWQKFQWLQIVGFIVLVIGMAIYNNLFDPLFRRWGMVTEAQSDRSQLIASEVPPSRAEIE</sequence>
<comment type="similarity">
    <text evidence="2">Belongs to the SLC35F solute transporter family.</text>
</comment>
<accession>A0A7R8WHE6</accession>
<comment type="subcellular location">
    <subcellularLocation>
        <location evidence="1">Membrane</location>
        <topology evidence="1">Multi-pass membrane protein</topology>
    </subcellularLocation>
</comment>
<evidence type="ECO:0000256" key="4">
    <source>
        <dbReference type="ARBA" id="ARBA00022692"/>
    </source>
</evidence>
<evidence type="ECO:0000256" key="5">
    <source>
        <dbReference type="ARBA" id="ARBA00022989"/>
    </source>
</evidence>
<dbReference type="Pfam" id="PF06027">
    <property type="entry name" value="SLC35F"/>
    <property type="match status" value="1"/>
</dbReference>
<dbReference type="AlphaFoldDB" id="A0A7R8WHE6"/>
<name>A0A7R8WHE6_9CRUS</name>
<dbReference type="PIRSF" id="PIRSF036436">
    <property type="entry name" value="UCP036436"/>
    <property type="match status" value="1"/>
</dbReference>
<dbReference type="PANTHER" id="PTHR13146:SF0">
    <property type="entry name" value="SOLUTE CARRIER FAMILY 35 MEMBER F6"/>
    <property type="match status" value="1"/>
</dbReference>
<dbReference type="GO" id="GO:0016020">
    <property type="term" value="C:membrane"/>
    <property type="evidence" value="ECO:0007669"/>
    <property type="project" value="UniProtKB-SubCell"/>
</dbReference>
<keyword evidence="5" id="KW-1133">Transmembrane helix</keyword>
<dbReference type="EMBL" id="OB661795">
    <property type="protein sequence ID" value="CAD7228986.1"/>
    <property type="molecule type" value="Genomic_DNA"/>
</dbReference>
<reference evidence="7" key="1">
    <citation type="submission" date="2020-11" db="EMBL/GenBank/DDBJ databases">
        <authorList>
            <person name="Tran Van P."/>
        </authorList>
    </citation>
    <scope>NUCLEOTIDE SEQUENCE</scope>
</reference>
<gene>
    <name evidence="7" type="ORF">CTOB1V02_LOCUS6861</name>
</gene>
<dbReference type="InterPro" id="IPR012404">
    <property type="entry name" value="UCP036436"/>
</dbReference>
<dbReference type="SUPFAM" id="SSF103481">
    <property type="entry name" value="Multidrug resistance efflux transporter EmrE"/>
    <property type="match status" value="1"/>
</dbReference>
<evidence type="ECO:0000256" key="3">
    <source>
        <dbReference type="ARBA" id="ARBA00022448"/>
    </source>
</evidence>
<dbReference type="InterPro" id="IPR009262">
    <property type="entry name" value="SLC35_F1/F2/F6"/>
</dbReference>
<organism evidence="7">
    <name type="scientific">Cyprideis torosa</name>
    <dbReference type="NCBI Taxonomy" id="163714"/>
    <lineage>
        <taxon>Eukaryota</taxon>
        <taxon>Metazoa</taxon>
        <taxon>Ecdysozoa</taxon>
        <taxon>Arthropoda</taxon>
        <taxon>Crustacea</taxon>
        <taxon>Oligostraca</taxon>
        <taxon>Ostracoda</taxon>
        <taxon>Podocopa</taxon>
        <taxon>Podocopida</taxon>
        <taxon>Cytherocopina</taxon>
        <taxon>Cytheroidea</taxon>
        <taxon>Cytherideidae</taxon>
        <taxon>Cyprideis</taxon>
    </lineage>
</organism>
<evidence type="ECO:0000256" key="1">
    <source>
        <dbReference type="ARBA" id="ARBA00004141"/>
    </source>
</evidence>
<dbReference type="PANTHER" id="PTHR13146">
    <property type="match status" value="1"/>
</dbReference>
<dbReference type="OrthoDB" id="29773at2759"/>
<dbReference type="Gene3D" id="1.10.3730.20">
    <property type="match status" value="1"/>
</dbReference>
<keyword evidence="3" id="KW-0813">Transport</keyword>
<evidence type="ECO:0000256" key="6">
    <source>
        <dbReference type="ARBA" id="ARBA00023136"/>
    </source>
</evidence>
<keyword evidence="4" id="KW-0812">Transmembrane</keyword>
<protein>
    <submittedName>
        <fullName evidence="7">Uncharacterized protein</fullName>
    </submittedName>
</protein>
<dbReference type="InterPro" id="IPR037185">
    <property type="entry name" value="EmrE-like"/>
</dbReference>